<name>U6R7V9_9BACT</name>
<evidence type="ECO:0000313" key="1">
    <source>
        <dbReference type="EMBL" id="EOA52320.1"/>
    </source>
</evidence>
<comment type="caution">
    <text evidence="1">The sequence shown here is derived from an EMBL/GenBank/DDBJ whole genome shotgun (WGS) entry which is preliminary data.</text>
</comment>
<dbReference type="AlphaFoldDB" id="U6R7V9"/>
<reference evidence="1 2" key="1">
    <citation type="submission" date="2013-04" db="EMBL/GenBank/DDBJ databases">
        <title>The Genome Sequence of Bacteroides massiliensis DSM 17679.</title>
        <authorList>
            <consortium name="The Broad Institute Genomics Platform"/>
            <person name="Earl A."/>
            <person name="Ward D."/>
            <person name="Feldgarden M."/>
            <person name="Gevers D."/>
            <person name="Martens E."/>
            <person name="Fenner L."/>
            <person name="Roux V."/>
            <person name="Mallet M.N."/>
            <person name="Raoult D."/>
            <person name="Walker B."/>
            <person name="Young S."/>
            <person name="Zeng Q."/>
            <person name="Gargeya S."/>
            <person name="Fitzgerald M."/>
            <person name="Haas B."/>
            <person name="Abouelleil A."/>
            <person name="Allen A.W."/>
            <person name="Alvarado L."/>
            <person name="Arachchi H.M."/>
            <person name="Berlin A.M."/>
            <person name="Chapman S.B."/>
            <person name="Gainer-Dewar J."/>
            <person name="Goldberg J."/>
            <person name="Griggs A."/>
            <person name="Gujja S."/>
            <person name="Hansen M."/>
            <person name="Howarth C."/>
            <person name="Imamovic A."/>
            <person name="Ireland A."/>
            <person name="Larimer J."/>
            <person name="McCowan C."/>
            <person name="Murphy C."/>
            <person name="Pearson M."/>
            <person name="Poon T.W."/>
            <person name="Priest M."/>
            <person name="Roberts A."/>
            <person name="Saif S."/>
            <person name="Shea T."/>
            <person name="Sisk P."/>
            <person name="Sykes S."/>
            <person name="Wortman J."/>
            <person name="Nusbaum C."/>
            <person name="Birren B."/>
        </authorList>
    </citation>
    <scope>NUCLEOTIDE SEQUENCE [LARGE SCALE GENOMIC DNA]</scope>
    <source>
        <strain evidence="2">B84634 / Timone 84634 / DSM 17679 / JCM 13223</strain>
    </source>
</reference>
<dbReference type="PATRIC" id="fig|1121098.3.peg.3826"/>
<keyword evidence="2" id="KW-1185">Reference proteome</keyword>
<gene>
    <name evidence="1" type="ORF">HMPREF1534_03746</name>
</gene>
<evidence type="ECO:0000313" key="2">
    <source>
        <dbReference type="Proteomes" id="UP000017831"/>
    </source>
</evidence>
<dbReference type="Proteomes" id="UP000017831">
    <property type="component" value="Unassembled WGS sequence"/>
</dbReference>
<sequence length="45" mass="5126">MSLLSLVFFLFAIACRPLAARTFEGGRLTSALYNLEKLLKQQHKE</sequence>
<dbReference type="HOGENOM" id="CLU_3196165_0_0_10"/>
<dbReference type="EMBL" id="AQHY01000040">
    <property type="protein sequence ID" value="EOA52320.1"/>
    <property type="molecule type" value="Genomic_DNA"/>
</dbReference>
<proteinExistence type="predicted"/>
<accession>U6R7V9</accession>
<organism evidence="1 2">
    <name type="scientific">Phocaeicola massiliensis B84634 = Timone 84634 = DSM 17679 = JCM 13223</name>
    <dbReference type="NCBI Taxonomy" id="1121098"/>
    <lineage>
        <taxon>Bacteria</taxon>
        <taxon>Pseudomonadati</taxon>
        <taxon>Bacteroidota</taxon>
        <taxon>Bacteroidia</taxon>
        <taxon>Bacteroidales</taxon>
        <taxon>Bacteroidaceae</taxon>
        <taxon>Phocaeicola</taxon>
    </lineage>
</organism>
<dbReference type="STRING" id="1121098.HMPREF1534_03746"/>
<protein>
    <submittedName>
        <fullName evidence="1">Uncharacterized protein</fullName>
    </submittedName>
</protein>